<accession>A0A9D5KAJ1</accession>
<name>A0A9D5KAJ1_UNCW3</name>
<reference evidence="1" key="1">
    <citation type="submission" date="2019-11" db="EMBL/GenBank/DDBJ databases">
        <title>Microbial mats filling the niche in hypersaline microbial mats.</title>
        <authorList>
            <person name="Wong H.L."/>
            <person name="Macleod F.I."/>
            <person name="White R.A. III"/>
            <person name="Burns B.P."/>
        </authorList>
    </citation>
    <scope>NUCLEOTIDE SEQUENCE</scope>
    <source>
        <strain evidence="1">Bin_327</strain>
    </source>
</reference>
<dbReference type="EMBL" id="WJKJ01000273">
    <property type="protein sequence ID" value="MBD3365184.1"/>
    <property type="molecule type" value="Genomic_DNA"/>
</dbReference>
<gene>
    <name evidence="1" type="ORF">GF359_08210</name>
</gene>
<dbReference type="AlphaFoldDB" id="A0A9D5KAJ1"/>
<organism evidence="1 2">
    <name type="scientific">candidate division WOR-3 bacterium</name>
    <dbReference type="NCBI Taxonomy" id="2052148"/>
    <lineage>
        <taxon>Bacteria</taxon>
        <taxon>Bacteria division WOR-3</taxon>
    </lineage>
</organism>
<evidence type="ECO:0000313" key="1">
    <source>
        <dbReference type="EMBL" id="MBD3365184.1"/>
    </source>
</evidence>
<proteinExistence type="predicted"/>
<protein>
    <submittedName>
        <fullName evidence="1">Uncharacterized protein</fullName>
    </submittedName>
</protein>
<evidence type="ECO:0000313" key="2">
    <source>
        <dbReference type="Proteomes" id="UP000630660"/>
    </source>
</evidence>
<comment type="caution">
    <text evidence="1">The sequence shown here is derived from an EMBL/GenBank/DDBJ whole genome shotgun (WGS) entry which is preliminary data.</text>
</comment>
<dbReference type="Proteomes" id="UP000630660">
    <property type="component" value="Unassembled WGS sequence"/>
</dbReference>
<sequence>MSQHNETITCEHIISSLKTLGFSVKRINENLISLHNGEHTIRVSRGALDEDREVRMRAELAPIFTHYKETINTSTDVNLQDVRDWLASSVS</sequence>